<dbReference type="EMBL" id="JAACJN010000003">
    <property type="protein sequence ID" value="KAF5393125.1"/>
    <property type="molecule type" value="Genomic_DNA"/>
</dbReference>
<dbReference type="AlphaFoldDB" id="A0A8H5MG16"/>
<accession>A0A8H5MG16</accession>
<evidence type="ECO:0000313" key="2">
    <source>
        <dbReference type="Proteomes" id="UP000518752"/>
    </source>
</evidence>
<proteinExistence type="predicted"/>
<sequence>MRPTNPGIPFPNDSSRSFGYCVRAVMDGKLRTGVDRDDVLSMGPCEAARFNKWKELERDLMNE</sequence>
<evidence type="ECO:0000313" key="1">
    <source>
        <dbReference type="EMBL" id="KAF5393125.1"/>
    </source>
</evidence>
<dbReference type="Proteomes" id="UP000518752">
    <property type="component" value="Unassembled WGS sequence"/>
</dbReference>
<gene>
    <name evidence="1" type="ORF">D9757_001139</name>
</gene>
<organism evidence="1 2">
    <name type="scientific">Collybiopsis confluens</name>
    <dbReference type="NCBI Taxonomy" id="2823264"/>
    <lineage>
        <taxon>Eukaryota</taxon>
        <taxon>Fungi</taxon>
        <taxon>Dikarya</taxon>
        <taxon>Basidiomycota</taxon>
        <taxon>Agaricomycotina</taxon>
        <taxon>Agaricomycetes</taxon>
        <taxon>Agaricomycetidae</taxon>
        <taxon>Agaricales</taxon>
        <taxon>Marasmiineae</taxon>
        <taxon>Omphalotaceae</taxon>
        <taxon>Collybiopsis</taxon>
    </lineage>
</organism>
<name>A0A8H5MG16_9AGAR</name>
<protein>
    <submittedName>
        <fullName evidence="1">Uncharacterized protein</fullName>
    </submittedName>
</protein>
<reference evidence="1 2" key="1">
    <citation type="journal article" date="2020" name="ISME J.">
        <title>Uncovering the hidden diversity of litter-decomposition mechanisms in mushroom-forming fungi.</title>
        <authorList>
            <person name="Floudas D."/>
            <person name="Bentzer J."/>
            <person name="Ahren D."/>
            <person name="Johansson T."/>
            <person name="Persson P."/>
            <person name="Tunlid A."/>
        </authorList>
    </citation>
    <scope>NUCLEOTIDE SEQUENCE [LARGE SCALE GENOMIC DNA]</scope>
    <source>
        <strain evidence="1 2">CBS 406.79</strain>
    </source>
</reference>
<keyword evidence="2" id="KW-1185">Reference proteome</keyword>
<comment type="caution">
    <text evidence="1">The sequence shown here is derived from an EMBL/GenBank/DDBJ whole genome shotgun (WGS) entry which is preliminary data.</text>
</comment>